<name>A0A6B3R3F0_9FLAO</name>
<feature type="signal peptide" evidence="1">
    <location>
        <begin position="1"/>
        <end position="21"/>
    </location>
</feature>
<gene>
    <name evidence="2" type="ORF">G3567_05650</name>
</gene>
<reference evidence="2 3" key="1">
    <citation type="submission" date="2020-02" db="EMBL/GenBank/DDBJ databases">
        <title>Flavobacteriaceae Psychroflexus bacterium YR1-1, complete genome.</title>
        <authorList>
            <person name="Li Y."/>
            <person name="Wu S."/>
        </authorList>
    </citation>
    <scope>NUCLEOTIDE SEQUENCE [LARGE SCALE GENOMIC DNA]</scope>
    <source>
        <strain evidence="2 3">YR1-1</strain>
    </source>
</reference>
<protein>
    <recommendedName>
        <fullName evidence="4">Lipoprotein</fullName>
    </recommendedName>
</protein>
<sequence>MMKCQSLLLLCMLLACKSAQTDLPLLQECPNNGDCEVQVLKETKLFISEMPSGILEISFEEDPDFQVVFIQFKNLKQTNYKEEIYLQIPSRFKEIQSKNQSLQNQKVILGKVDDSGTMGFERVKQGQLRLVHMKDYISLHLDINSPWSHVFETVDLKI</sequence>
<dbReference type="Proteomes" id="UP000478505">
    <property type="component" value="Unassembled WGS sequence"/>
</dbReference>
<evidence type="ECO:0000313" key="2">
    <source>
        <dbReference type="EMBL" id="NEV93637.1"/>
    </source>
</evidence>
<feature type="chain" id="PRO_5025603277" description="Lipoprotein" evidence="1">
    <location>
        <begin position="22"/>
        <end position="158"/>
    </location>
</feature>
<comment type="caution">
    <text evidence="2">The sequence shown here is derived from an EMBL/GenBank/DDBJ whole genome shotgun (WGS) entry which is preliminary data.</text>
</comment>
<dbReference type="RefSeq" id="WP_164004372.1">
    <property type="nucleotide sequence ID" value="NZ_JAAIKD010000003.1"/>
</dbReference>
<accession>A0A6B3R3F0</accession>
<keyword evidence="3" id="KW-1185">Reference proteome</keyword>
<evidence type="ECO:0000313" key="3">
    <source>
        <dbReference type="Proteomes" id="UP000478505"/>
    </source>
</evidence>
<keyword evidence="1" id="KW-0732">Signal</keyword>
<evidence type="ECO:0008006" key="4">
    <source>
        <dbReference type="Google" id="ProtNLM"/>
    </source>
</evidence>
<dbReference type="PROSITE" id="PS51257">
    <property type="entry name" value="PROKAR_LIPOPROTEIN"/>
    <property type="match status" value="1"/>
</dbReference>
<organism evidence="2 3">
    <name type="scientific">Psychroflexus aurantiacus</name>
    <dbReference type="NCBI Taxonomy" id="2709310"/>
    <lineage>
        <taxon>Bacteria</taxon>
        <taxon>Pseudomonadati</taxon>
        <taxon>Bacteroidota</taxon>
        <taxon>Flavobacteriia</taxon>
        <taxon>Flavobacteriales</taxon>
        <taxon>Flavobacteriaceae</taxon>
        <taxon>Psychroflexus</taxon>
    </lineage>
</organism>
<dbReference type="EMBL" id="JAAIKD010000003">
    <property type="protein sequence ID" value="NEV93637.1"/>
    <property type="molecule type" value="Genomic_DNA"/>
</dbReference>
<proteinExistence type="predicted"/>
<dbReference type="AlphaFoldDB" id="A0A6B3R3F0"/>
<evidence type="ECO:0000256" key="1">
    <source>
        <dbReference type="SAM" id="SignalP"/>
    </source>
</evidence>